<dbReference type="InterPro" id="IPR032876">
    <property type="entry name" value="J_dom"/>
</dbReference>
<dbReference type="EMBL" id="LAZR01004289">
    <property type="protein sequence ID" value="KKN09963.1"/>
    <property type="molecule type" value="Genomic_DNA"/>
</dbReference>
<feature type="non-terminal residue" evidence="2">
    <location>
        <position position="757"/>
    </location>
</feature>
<evidence type="ECO:0000313" key="2">
    <source>
        <dbReference type="EMBL" id="KKN09963.1"/>
    </source>
</evidence>
<gene>
    <name evidence="2" type="ORF">LCGC14_1041400</name>
</gene>
<comment type="caution">
    <text evidence="2">The sequence shown here is derived from an EMBL/GenBank/DDBJ whole genome shotgun (WGS) entry which is preliminary data.</text>
</comment>
<proteinExistence type="predicted"/>
<name>A0A0F9QXT9_9ZZZZ</name>
<organism evidence="2">
    <name type="scientific">marine sediment metagenome</name>
    <dbReference type="NCBI Taxonomy" id="412755"/>
    <lineage>
        <taxon>unclassified sequences</taxon>
        <taxon>metagenomes</taxon>
        <taxon>ecological metagenomes</taxon>
    </lineage>
</organism>
<dbReference type="Pfam" id="PF13550">
    <property type="entry name" value="Phage-tail_3"/>
    <property type="match status" value="1"/>
</dbReference>
<dbReference type="AlphaFoldDB" id="A0A0F9QXT9"/>
<evidence type="ECO:0000259" key="1">
    <source>
        <dbReference type="Pfam" id="PF13550"/>
    </source>
</evidence>
<reference evidence="2" key="1">
    <citation type="journal article" date="2015" name="Nature">
        <title>Complex archaea that bridge the gap between prokaryotes and eukaryotes.</title>
        <authorList>
            <person name="Spang A."/>
            <person name="Saw J.H."/>
            <person name="Jorgensen S.L."/>
            <person name="Zaremba-Niedzwiedzka K."/>
            <person name="Martijn J."/>
            <person name="Lind A.E."/>
            <person name="van Eijk R."/>
            <person name="Schleper C."/>
            <person name="Guy L."/>
            <person name="Ettema T.J."/>
        </authorList>
    </citation>
    <scope>NUCLEOTIDE SEQUENCE</scope>
</reference>
<feature type="domain" description="Tip attachment protein J" evidence="1">
    <location>
        <begin position="614"/>
        <end position="752"/>
    </location>
</feature>
<protein>
    <recommendedName>
        <fullName evidence="1">Tip attachment protein J domain-containing protein</fullName>
    </recommendedName>
</protein>
<sequence length="757" mass="82445">MMLVSIGIQIYQIVKGPKGNKHDGSRMSDSKLTISTLGNPIPIGYGTVRMAGNIFWAGELKEVKNKESVGKGGGGTVTTFAYYRSAAVALAHPAHLTPRLLKIFADGQLIYDATGTGLFQKKNLRINFYEGTETQDVDPIIEADIGTDNTPAYRGLCYVVFDNLPLGDYGNRLPNLNFVVTFAGTDDYTLTQSTQTIGDNNGWIYSRLYQRAYMIQNGSAAGDVDCYEWNLFTNAVRKVTTTLPDTTWGLVDQSNTAYDGLAVDNFGNIYAAAKHGAPRVASLIKFDPISLFVIQTVDLLGDGSAGPWAILFYENPAWGPRGVPGIDRIADLPGNEFILCAFPNGQFQWVGIDGGTLELAGVRFLPVGGPEGAQKGALQMILTKEYDIIAIQGDEGRDFLTTRHLTKINPVSAAGGAISQGYDGTLDMVSMRRLVYDKATDGLIVFNDRADSSVDLPDGDGFIRYDISDWPPVLTAQRSEFVDGIHNPDYFQMKNEADNGRLVWYGQGDASDPNIYWIDSVTLDLVRGELLSDWGIGPLRKRIWDVDGNSLLAERANTLYRIFFDRSSGVGIDLDQIVADLCARVGITAAEIDVTDLTLGADSRNEVRGYAVTSRSSAAAALEQLMGAFFFDGVESDFILKFRRRAGTDVDTGVTIVESELGVDEGRPKANILKLQRAQPTEIPTQYEVRFVDPNADYQDAAAPAKRGSSPLQPALGGQKQAVDLPLVMTVSEGKQLAERLLFSAAVESVQVEIFKL</sequence>
<accession>A0A0F9QXT9</accession>